<name>A0A8J6B139_ELECQ</name>
<gene>
    <name evidence="1" type="ORF">GDO78_014926</name>
</gene>
<proteinExistence type="predicted"/>
<organism evidence="1 2">
    <name type="scientific">Eleutherodactylus coqui</name>
    <name type="common">Puerto Rican coqui</name>
    <dbReference type="NCBI Taxonomy" id="57060"/>
    <lineage>
        <taxon>Eukaryota</taxon>
        <taxon>Metazoa</taxon>
        <taxon>Chordata</taxon>
        <taxon>Craniata</taxon>
        <taxon>Vertebrata</taxon>
        <taxon>Euteleostomi</taxon>
        <taxon>Amphibia</taxon>
        <taxon>Batrachia</taxon>
        <taxon>Anura</taxon>
        <taxon>Neobatrachia</taxon>
        <taxon>Hyloidea</taxon>
        <taxon>Eleutherodactylidae</taxon>
        <taxon>Eleutherodactylinae</taxon>
        <taxon>Eleutherodactylus</taxon>
        <taxon>Eleutherodactylus</taxon>
    </lineage>
</organism>
<comment type="caution">
    <text evidence="1">The sequence shown here is derived from an EMBL/GenBank/DDBJ whole genome shotgun (WGS) entry which is preliminary data.</text>
</comment>
<dbReference type="EMBL" id="WNTK01013648">
    <property type="protein sequence ID" value="KAG9462092.1"/>
    <property type="molecule type" value="Genomic_DNA"/>
</dbReference>
<dbReference type="Proteomes" id="UP000770717">
    <property type="component" value="Unassembled WGS sequence"/>
</dbReference>
<accession>A0A8J6B139</accession>
<protein>
    <submittedName>
        <fullName evidence="1">Uncharacterized protein</fullName>
    </submittedName>
</protein>
<reference evidence="1" key="1">
    <citation type="thesis" date="2020" institute="ProQuest LLC" country="789 East Eisenhower Parkway, Ann Arbor, MI, USA">
        <title>Comparative Genomics and Chromosome Evolution.</title>
        <authorList>
            <person name="Mudd A.B."/>
        </authorList>
    </citation>
    <scope>NUCLEOTIDE SEQUENCE</scope>
    <source>
        <strain evidence="1">HN-11 Male</strain>
        <tissue evidence="1">Kidney and liver</tissue>
    </source>
</reference>
<sequence>MPRRMWRLYLLITRSCSGPKWRKMLEMEPPGTYSMKMVTTVSSKDVPKYPTILTCFSVFSKSTSSCNFLYSFWWAAGWAPCNVTCLAAMSSP</sequence>
<evidence type="ECO:0000313" key="1">
    <source>
        <dbReference type="EMBL" id="KAG9462092.1"/>
    </source>
</evidence>
<dbReference type="AlphaFoldDB" id="A0A8J6B139"/>
<evidence type="ECO:0000313" key="2">
    <source>
        <dbReference type="Proteomes" id="UP000770717"/>
    </source>
</evidence>
<keyword evidence="2" id="KW-1185">Reference proteome</keyword>